<proteinExistence type="predicted"/>
<dbReference type="SUPFAM" id="SSF53474">
    <property type="entry name" value="alpha/beta-Hydrolases"/>
    <property type="match status" value="1"/>
</dbReference>
<keyword evidence="4" id="KW-1185">Reference proteome</keyword>
<feature type="domain" description="AB hydrolase-1" evidence="2">
    <location>
        <begin position="73"/>
        <end position="295"/>
    </location>
</feature>
<evidence type="ECO:0000313" key="3">
    <source>
        <dbReference type="EMBL" id="ATB30151.1"/>
    </source>
</evidence>
<evidence type="ECO:0000256" key="1">
    <source>
        <dbReference type="SAM" id="SignalP"/>
    </source>
</evidence>
<dbReference type="OrthoDB" id="5385630at2"/>
<dbReference type="KEGG" id="mbd:MEBOL_003606"/>
<dbReference type="PANTHER" id="PTHR43798:SF33">
    <property type="entry name" value="HYDROLASE, PUTATIVE (AFU_ORTHOLOGUE AFUA_2G14860)-RELATED"/>
    <property type="match status" value="1"/>
</dbReference>
<dbReference type="PRINTS" id="PR00111">
    <property type="entry name" value="ABHYDROLASE"/>
</dbReference>
<accession>A0A250IG73</accession>
<protein>
    <submittedName>
        <fullName evidence="3">Alpha/beta hydrolase fold protein</fullName>
    </submittedName>
</protein>
<dbReference type="PANTHER" id="PTHR43798">
    <property type="entry name" value="MONOACYLGLYCEROL LIPASE"/>
    <property type="match status" value="1"/>
</dbReference>
<organism evidence="3 4">
    <name type="scientific">Melittangium boletus DSM 14713</name>
    <dbReference type="NCBI Taxonomy" id="1294270"/>
    <lineage>
        <taxon>Bacteria</taxon>
        <taxon>Pseudomonadati</taxon>
        <taxon>Myxococcota</taxon>
        <taxon>Myxococcia</taxon>
        <taxon>Myxococcales</taxon>
        <taxon>Cystobacterineae</taxon>
        <taxon>Archangiaceae</taxon>
        <taxon>Melittangium</taxon>
    </lineage>
</organism>
<sequence length="315" mass="33510">MKAHLCWLLAATLLGACGGADETALPSAGSDAAVLEEALRETGGGGTGWREGFVQLTTGVRMHYVEQGRQDGPVLVLLHGYTDSFHSFDLDSALLPSRYHVYALDLRGHGDSSRPTCCYSQSNLAADVVAFLNSRGVSQAVLVGHSMGSFIAQQVALESPQRVRGLVLVGSAPTANNAVIRELKATVDTLQDPIDPAFVRDFQASTFYRPIPPAFLDTAVSESLKVPARVWKAALAGLAAENHASQLWRIQAPVLVVGGDRDGIFSVGEQRALAHALPNARLALYADTGHAPHVELPQRFVNDVVAFLQGPCALP</sequence>
<dbReference type="AlphaFoldDB" id="A0A250IG73"/>
<dbReference type="Proteomes" id="UP000217289">
    <property type="component" value="Chromosome"/>
</dbReference>
<dbReference type="GO" id="GO:0016787">
    <property type="term" value="F:hydrolase activity"/>
    <property type="evidence" value="ECO:0007669"/>
    <property type="project" value="UniProtKB-KW"/>
</dbReference>
<dbReference type="Pfam" id="PF00561">
    <property type="entry name" value="Abhydrolase_1"/>
    <property type="match status" value="1"/>
</dbReference>
<dbReference type="RefSeq" id="WP_095978632.1">
    <property type="nucleotide sequence ID" value="NZ_CP022163.1"/>
</dbReference>
<dbReference type="PROSITE" id="PS51257">
    <property type="entry name" value="PROKAR_LIPOPROTEIN"/>
    <property type="match status" value="1"/>
</dbReference>
<dbReference type="InterPro" id="IPR000073">
    <property type="entry name" value="AB_hydrolase_1"/>
</dbReference>
<feature type="chain" id="PRO_5012354662" evidence="1">
    <location>
        <begin position="21"/>
        <end position="315"/>
    </location>
</feature>
<keyword evidence="1" id="KW-0732">Signal</keyword>
<dbReference type="InterPro" id="IPR050266">
    <property type="entry name" value="AB_hydrolase_sf"/>
</dbReference>
<evidence type="ECO:0000259" key="2">
    <source>
        <dbReference type="Pfam" id="PF00561"/>
    </source>
</evidence>
<dbReference type="EMBL" id="CP022163">
    <property type="protein sequence ID" value="ATB30151.1"/>
    <property type="molecule type" value="Genomic_DNA"/>
</dbReference>
<feature type="signal peptide" evidence="1">
    <location>
        <begin position="1"/>
        <end position="20"/>
    </location>
</feature>
<keyword evidence="3" id="KW-0378">Hydrolase</keyword>
<dbReference type="Gene3D" id="3.40.50.1820">
    <property type="entry name" value="alpha/beta hydrolase"/>
    <property type="match status" value="1"/>
</dbReference>
<dbReference type="InterPro" id="IPR029058">
    <property type="entry name" value="AB_hydrolase_fold"/>
</dbReference>
<gene>
    <name evidence="3" type="ORF">MEBOL_003606</name>
</gene>
<reference evidence="3 4" key="1">
    <citation type="submission" date="2017-06" db="EMBL/GenBank/DDBJ databases">
        <authorList>
            <person name="Kim H.J."/>
            <person name="Triplett B.A."/>
        </authorList>
    </citation>
    <scope>NUCLEOTIDE SEQUENCE [LARGE SCALE GENOMIC DNA]</scope>
    <source>
        <strain evidence="3 4">DSM 14713</strain>
    </source>
</reference>
<evidence type="ECO:0000313" key="4">
    <source>
        <dbReference type="Proteomes" id="UP000217289"/>
    </source>
</evidence>
<name>A0A250IG73_9BACT</name>
<dbReference type="GO" id="GO:0016020">
    <property type="term" value="C:membrane"/>
    <property type="evidence" value="ECO:0007669"/>
    <property type="project" value="TreeGrafter"/>
</dbReference>